<dbReference type="EC" id="2.7.7.7" evidence="16"/>
<keyword evidence="9 16" id="KW-0479">Metal-binding</keyword>
<dbReference type="GO" id="GO:0003684">
    <property type="term" value="F:damaged DNA binding"/>
    <property type="evidence" value="ECO:0007669"/>
    <property type="project" value="InterPro"/>
</dbReference>
<feature type="binding site" evidence="16">
    <location>
        <position position="21"/>
    </location>
    <ligand>
        <name>Mg(2+)</name>
        <dbReference type="ChEBI" id="CHEBI:18420"/>
    </ligand>
</feature>
<keyword evidence="13 16" id="KW-0238">DNA-binding</keyword>
<dbReference type="RefSeq" id="WP_130611421.1">
    <property type="nucleotide sequence ID" value="NZ_AP019368.1"/>
</dbReference>
<comment type="subcellular location">
    <subcellularLocation>
        <location evidence="1 16">Cytoplasm</location>
    </subcellularLocation>
</comment>
<dbReference type="Pfam" id="PF11799">
    <property type="entry name" value="IMS_C"/>
    <property type="match status" value="1"/>
</dbReference>
<evidence type="ECO:0000256" key="9">
    <source>
        <dbReference type="ARBA" id="ARBA00022723"/>
    </source>
</evidence>
<dbReference type="InterPro" id="IPR017961">
    <property type="entry name" value="DNA_pol_Y-fam_little_finger"/>
</dbReference>
<dbReference type="OrthoDB" id="5289889at2"/>
<dbReference type="SUPFAM" id="SSF100879">
    <property type="entry name" value="Lesion bypass DNA polymerase (Y-family), little finger domain"/>
    <property type="match status" value="1"/>
</dbReference>
<dbReference type="NCBIfam" id="NF002677">
    <property type="entry name" value="PRK02406.1"/>
    <property type="match status" value="1"/>
</dbReference>
<dbReference type="FunFam" id="3.40.1170.60:FF:000001">
    <property type="entry name" value="DNA polymerase IV"/>
    <property type="match status" value="1"/>
</dbReference>
<evidence type="ECO:0000259" key="17">
    <source>
        <dbReference type="PROSITE" id="PS50173"/>
    </source>
</evidence>
<comment type="catalytic activity">
    <reaction evidence="15 16">
        <text>DNA(n) + a 2'-deoxyribonucleoside 5'-triphosphate = DNA(n+1) + diphosphate</text>
        <dbReference type="Rhea" id="RHEA:22508"/>
        <dbReference type="Rhea" id="RHEA-COMP:17339"/>
        <dbReference type="Rhea" id="RHEA-COMP:17340"/>
        <dbReference type="ChEBI" id="CHEBI:33019"/>
        <dbReference type="ChEBI" id="CHEBI:61560"/>
        <dbReference type="ChEBI" id="CHEBI:173112"/>
        <dbReference type="EC" id="2.7.7.7"/>
    </reaction>
</comment>
<dbReference type="GO" id="GO:0000287">
    <property type="term" value="F:magnesium ion binding"/>
    <property type="evidence" value="ECO:0007669"/>
    <property type="project" value="UniProtKB-UniRule"/>
</dbReference>
<evidence type="ECO:0000256" key="8">
    <source>
        <dbReference type="ARBA" id="ARBA00022705"/>
    </source>
</evidence>
<proteinExistence type="inferred from homology"/>
<evidence type="ECO:0000256" key="5">
    <source>
        <dbReference type="ARBA" id="ARBA00022490"/>
    </source>
</evidence>
<dbReference type="InterPro" id="IPR043128">
    <property type="entry name" value="Rev_trsase/Diguanyl_cyclase"/>
</dbReference>
<dbReference type="HAMAP" id="MF_01113">
    <property type="entry name" value="DNApol_IV"/>
    <property type="match status" value="1"/>
</dbReference>
<gene>
    <name evidence="16" type="primary">dinB</name>
    <name evidence="18" type="ORF">JCM31447_26330</name>
</gene>
<keyword evidence="6 16" id="KW-0808">Transferase</keyword>
<evidence type="ECO:0000256" key="13">
    <source>
        <dbReference type="ARBA" id="ARBA00023125"/>
    </source>
</evidence>
<evidence type="ECO:0000313" key="18">
    <source>
        <dbReference type="EMBL" id="BBH54175.1"/>
    </source>
</evidence>
<evidence type="ECO:0000256" key="4">
    <source>
        <dbReference type="ARBA" id="ARBA00022457"/>
    </source>
</evidence>
<feature type="active site" evidence="16">
    <location>
        <position position="117"/>
    </location>
</feature>
<dbReference type="GO" id="GO:0006261">
    <property type="term" value="P:DNA-templated DNA replication"/>
    <property type="evidence" value="ECO:0007669"/>
    <property type="project" value="UniProtKB-UniRule"/>
</dbReference>
<dbReference type="FunFam" id="3.30.1490.100:FF:000004">
    <property type="entry name" value="DNA polymerase IV"/>
    <property type="match status" value="1"/>
</dbReference>
<name>A0A4P2VX24_FLUSA</name>
<dbReference type="PANTHER" id="PTHR11076:SF33">
    <property type="entry name" value="DNA POLYMERASE KAPPA"/>
    <property type="match status" value="1"/>
</dbReference>
<dbReference type="Gene3D" id="3.40.1170.60">
    <property type="match status" value="1"/>
</dbReference>
<evidence type="ECO:0000256" key="16">
    <source>
        <dbReference type="HAMAP-Rule" id="MF_01113"/>
    </source>
</evidence>
<dbReference type="Pfam" id="PF00817">
    <property type="entry name" value="IMS"/>
    <property type="match status" value="1"/>
</dbReference>
<evidence type="ECO:0000256" key="1">
    <source>
        <dbReference type="ARBA" id="ARBA00004496"/>
    </source>
</evidence>
<sequence>MKNDKSSIHPSLLTRKIIHIDLDAFFAAVEVILNPKLKNKPLIIGGTPSSRGVVCTASYEARKFGIKSAMPSAQAVKLCPHAIFLKPNFEAYKNASREVFKIIRNFSDTVEPMSMDEAYIDVSDSKNATLIAENIRKNIFSDTQLTASAGVAPNKMVAKIASDINKPNGITIVKPHEVFPFMQPLLIKKIPFVGPVTTKKFSEFNILTCSDVISAGRDFIINTFGATSEWVYQRACGIDESPLETTQIRKSLGEEETFPKDITLMEHKLRELNKILFNLIICLKNKDLAAKTVTVKIKYANFKVRTKTKSYPLYFYTEEIIAKVALELFHDFKCENDSIRLIGVSVSNLIDRKDLLQETLFSNYI</sequence>
<keyword evidence="10 16" id="KW-0227">DNA damage</keyword>
<dbReference type="GO" id="GO:0042276">
    <property type="term" value="P:error-prone translesion synthesis"/>
    <property type="evidence" value="ECO:0007669"/>
    <property type="project" value="TreeGrafter"/>
</dbReference>
<dbReference type="InterPro" id="IPR043502">
    <property type="entry name" value="DNA/RNA_pol_sf"/>
</dbReference>
<dbReference type="InterPro" id="IPR050116">
    <property type="entry name" value="DNA_polymerase-Y"/>
</dbReference>
<evidence type="ECO:0000256" key="10">
    <source>
        <dbReference type="ARBA" id="ARBA00022763"/>
    </source>
</evidence>
<evidence type="ECO:0000256" key="12">
    <source>
        <dbReference type="ARBA" id="ARBA00022932"/>
    </source>
</evidence>
<dbReference type="KEGG" id="sbf:JCM31447_26330"/>
<evidence type="ECO:0000256" key="6">
    <source>
        <dbReference type="ARBA" id="ARBA00022679"/>
    </source>
</evidence>
<keyword evidence="4 16" id="KW-0515">Mutator protein</keyword>
<dbReference type="GO" id="GO:0005829">
    <property type="term" value="C:cytosol"/>
    <property type="evidence" value="ECO:0007669"/>
    <property type="project" value="TreeGrafter"/>
</dbReference>
<dbReference type="GO" id="GO:0003887">
    <property type="term" value="F:DNA-directed DNA polymerase activity"/>
    <property type="evidence" value="ECO:0007669"/>
    <property type="project" value="UniProtKB-UniRule"/>
</dbReference>
<dbReference type="InterPro" id="IPR022880">
    <property type="entry name" value="DNApol_IV"/>
</dbReference>
<dbReference type="Gene3D" id="1.10.150.20">
    <property type="entry name" value="5' to 3' exonuclease, C-terminal subdomain"/>
    <property type="match status" value="1"/>
</dbReference>
<dbReference type="AlphaFoldDB" id="A0A4P2VX24"/>
<comment type="function">
    <text evidence="16">Poorly processive, error-prone DNA polymerase involved in untargeted mutagenesis. Copies undamaged DNA at stalled replication forks, which arise in vivo from mismatched or misaligned primer ends. These misaligned primers can be extended by PolIV. Exhibits no 3'-5' exonuclease (proofreading) activity. May be involved in translesional synthesis, in conjunction with the beta clamp from PolIII.</text>
</comment>
<evidence type="ECO:0000256" key="11">
    <source>
        <dbReference type="ARBA" id="ARBA00022842"/>
    </source>
</evidence>
<dbReference type="GO" id="GO:0006281">
    <property type="term" value="P:DNA repair"/>
    <property type="evidence" value="ECO:0007669"/>
    <property type="project" value="UniProtKB-UniRule"/>
</dbReference>
<keyword evidence="7 16" id="KW-0548">Nucleotidyltransferase</keyword>
<dbReference type="SUPFAM" id="SSF56672">
    <property type="entry name" value="DNA/RNA polymerases"/>
    <property type="match status" value="1"/>
</dbReference>
<evidence type="ECO:0000256" key="3">
    <source>
        <dbReference type="ARBA" id="ARBA00011245"/>
    </source>
</evidence>
<accession>A0A4P2VX24</accession>
<feature type="site" description="Substrate discrimination" evidence="16">
    <location>
        <position position="26"/>
    </location>
</feature>
<evidence type="ECO:0000256" key="2">
    <source>
        <dbReference type="ARBA" id="ARBA00010945"/>
    </source>
</evidence>
<dbReference type="Proteomes" id="UP000291236">
    <property type="component" value="Chromosome"/>
</dbReference>
<reference evidence="18 19" key="1">
    <citation type="submission" date="2018-12" db="EMBL/GenBank/DDBJ databases">
        <title>Rubrispira sanarue gen. nov., sp., nov., a member of the order Silvanigrellales, isolated from a brackish lake in Hamamatsu Japan.</title>
        <authorList>
            <person name="Maejima Y."/>
            <person name="Iino T."/>
            <person name="Muraguchi Y."/>
            <person name="Fukuda K."/>
            <person name="Nojiri H."/>
            <person name="Ohkuma M."/>
            <person name="Moriuchi R."/>
            <person name="Dohra H."/>
            <person name="Kimbara K."/>
            <person name="Shintani M."/>
        </authorList>
    </citation>
    <scope>NUCLEOTIDE SEQUENCE [LARGE SCALE GENOMIC DNA]</scope>
    <source>
        <strain evidence="18 19">RF1110005</strain>
    </source>
</reference>
<comment type="cofactor">
    <cofactor evidence="16">
        <name>Mg(2+)</name>
        <dbReference type="ChEBI" id="CHEBI:18420"/>
    </cofactor>
    <text evidence="16">Binds 2 magnesium ions per subunit.</text>
</comment>
<keyword evidence="12 16" id="KW-0239">DNA-directed DNA polymerase</keyword>
<keyword evidence="5 16" id="KW-0963">Cytoplasm</keyword>
<dbReference type="GO" id="GO:0009432">
    <property type="term" value="P:SOS response"/>
    <property type="evidence" value="ECO:0007669"/>
    <property type="project" value="TreeGrafter"/>
</dbReference>
<keyword evidence="11 16" id="KW-0460">Magnesium</keyword>
<organism evidence="18 19">
    <name type="scientific">Fluviispira sanaruensis</name>
    <dbReference type="NCBI Taxonomy" id="2493639"/>
    <lineage>
        <taxon>Bacteria</taxon>
        <taxon>Pseudomonadati</taxon>
        <taxon>Bdellovibrionota</taxon>
        <taxon>Oligoflexia</taxon>
        <taxon>Silvanigrellales</taxon>
        <taxon>Silvanigrellaceae</taxon>
        <taxon>Fluviispira</taxon>
    </lineage>
</organism>
<dbReference type="EMBL" id="AP019368">
    <property type="protein sequence ID" value="BBH54175.1"/>
    <property type="molecule type" value="Genomic_DNA"/>
</dbReference>
<comment type="similarity">
    <text evidence="2 16">Belongs to the DNA polymerase type-Y family.</text>
</comment>
<evidence type="ECO:0000256" key="15">
    <source>
        <dbReference type="ARBA" id="ARBA00049244"/>
    </source>
</evidence>
<feature type="binding site" evidence="16">
    <location>
        <position position="116"/>
    </location>
    <ligand>
        <name>Mg(2+)</name>
        <dbReference type="ChEBI" id="CHEBI:18420"/>
    </ligand>
</feature>
<dbReference type="PANTHER" id="PTHR11076">
    <property type="entry name" value="DNA REPAIR POLYMERASE UMUC / TRANSFERASE FAMILY MEMBER"/>
    <property type="match status" value="1"/>
</dbReference>
<evidence type="ECO:0000256" key="14">
    <source>
        <dbReference type="ARBA" id="ARBA00023204"/>
    </source>
</evidence>
<evidence type="ECO:0000256" key="7">
    <source>
        <dbReference type="ARBA" id="ARBA00022695"/>
    </source>
</evidence>
<comment type="subunit">
    <text evidence="3 16">Monomer.</text>
</comment>
<dbReference type="CDD" id="cd03586">
    <property type="entry name" value="PolY_Pol_IV_kappa"/>
    <property type="match status" value="1"/>
</dbReference>
<dbReference type="Gene3D" id="3.30.1490.100">
    <property type="entry name" value="DNA polymerase, Y-family, little finger domain"/>
    <property type="match status" value="1"/>
</dbReference>
<dbReference type="PROSITE" id="PS50173">
    <property type="entry name" value="UMUC"/>
    <property type="match status" value="1"/>
</dbReference>
<dbReference type="InterPro" id="IPR001126">
    <property type="entry name" value="UmuC"/>
</dbReference>
<protein>
    <recommendedName>
        <fullName evidence="16">DNA polymerase IV</fullName>
        <shortName evidence="16">Pol IV</shortName>
        <ecNumber evidence="16">2.7.7.7</ecNumber>
    </recommendedName>
</protein>
<keyword evidence="14 16" id="KW-0234">DNA repair</keyword>
<keyword evidence="19" id="KW-1185">Reference proteome</keyword>
<evidence type="ECO:0000313" key="19">
    <source>
        <dbReference type="Proteomes" id="UP000291236"/>
    </source>
</evidence>
<dbReference type="Gene3D" id="3.30.70.270">
    <property type="match status" value="1"/>
</dbReference>
<dbReference type="InterPro" id="IPR036775">
    <property type="entry name" value="DNA_pol_Y-fam_lit_finger_sf"/>
</dbReference>
<keyword evidence="8 16" id="KW-0235">DNA replication</keyword>
<feature type="domain" description="UmuC" evidence="17">
    <location>
        <begin position="17"/>
        <end position="194"/>
    </location>
</feature>